<keyword evidence="3" id="KW-1185">Reference proteome</keyword>
<dbReference type="STRING" id="402734.SAMN05660918_1499"/>
<dbReference type="InterPro" id="IPR004919">
    <property type="entry name" value="GmrSD_N"/>
</dbReference>
<dbReference type="Proteomes" id="UP000199702">
    <property type="component" value="Unassembled WGS sequence"/>
</dbReference>
<evidence type="ECO:0000313" key="2">
    <source>
        <dbReference type="EMBL" id="SEI71077.1"/>
    </source>
</evidence>
<dbReference type="Pfam" id="PF03235">
    <property type="entry name" value="GmrSD_N"/>
    <property type="match status" value="1"/>
</dbReference>
<dbReference type="EMBL" id="FNYA01000002">
    <property type="protein sequence ID" value="SEI71077.1"/>
    <property type="molecule type" value="Genomic_DNA"/>
</dbReference>
<organism evidence="2 3">
    <name type="scientific">Flavobacterium terrigena</name>
    <dbReference type="NCBI Taxonomy" id="402734"/>
    <lineage>
        <taxon>Bacteria</taxon>
        <taxon>Pseudomonadati</taxon>
        <taxon>Bacteroidota</taxon>
        <taxon>Flavobacteriia</taxon>
        <taxon>Flavobacteriales</taxon>
        <taxon>Flavobacteriaceae</taxon>
        <taxon>Flavobacterium</taxon>
    </lineage>
</organism>
<reference evidence="3" key="1">
    <citation type="submission" date="2016-10" db="EMBL/GenBank/DDBJ databases">
        <authorList>
            <person name="Varghese N."/>
            <person name="Submissions S."/>
        </authorList>
    </citation>
    <scope>NUCLEOTIDE SEQUENCE [LARGE SCALE GENOMIC DNA]</scope>
    <source>
        <strain evidence="3">DSM 17934</strain>
    </source>
</reference>
<protein>
    <recommendedName>
        <fullName evidence="1">GmrSD restriction endonucleases N-terminal domain-containing protein</fullName>
    </recommendedName>
</protein>
<dbReference type="AlphaFoldDB" id="A0A1H6T1V4"/>
<feature type="domain" description="GmrSD restriction endonucleases N-terminal" evidence="1">
    <location>
        <begin position="11"/>
        <end position="231"/>
    </location>
</feature>
<sequence length="730" mass="87264">MNHKISYLALIKNFKIEIPIIQRDYAQGRKDNKIDEIRNSFIDDIFEALVVKKEPIDFDFIYGYIKKDTNNSDVFIPLDGQQRITTLFLLYIFIANKEDRLEEIKTHLLNFTYKTRYTSRDFCVELVKNGIDFSDYDENEKVSNIILDSSWFFLSWKNDPTIKSMLVMLDTIQSKFSINDEVFSLLIDEQNPPFIFQYIELKDFGLTDDLYIKMNARGKILTDFENFKARLEQHIEKEHSTLLPEFNRNIDNSWTDFFWEFRDSKNSIDTQFYNFFKNIALNNYASKYNSETKYYDYLENLNVLSSNYNVNFGIYKKLDCFDADTILRIIKILNVIKANNKEYVALLNPSILSDAGLFKTLFSRSLTREERLYFYAYTMYISENDNIDGLENWMRVIRNLIESTFYNRDDDFRKSIVSIKKMLPFSGDILNYIINNEITGFLNEQVEEEVIKAKLILINEDWEREIKQIENQGYFKGQISFLLKFSGIKELHDNSGENFKSELTNDFFDSFLNYKNKTELFFNSYGLIPLKDNLIERAILTYGDYTIDKGRNSSFLKNDDRDISWRRFLRNDSKNSFLKELMNNVTLENYEADLKFIINSFKNENSWRYYFIKHSELINACGKNRFFRWGYEGKSILLLENNTTFGYHYEYYSYALCLELIKTFKVDVKYEMNKSVDYMKYISKIKDEKIDISYDTYSGEFQYLVEYKNRSFEIKTQKEVINYLKQENII</sequence>
<dbReference type="RefSeq" id="WP_091310662.1">
    <property type="nucleotide sequence ID" value="NZ_FNYA01000002.1"/>
</dbReference>
<proteinExistence type="predicted"/>
<name>A0A1H6T1V4_9FLAO</name>
<dbReference type="OrthoDB" id="3654724at2"/>
<gene>
    <name evidence="2" type="ORF">SAMN05660918_1499</name>
</gene>
<evidence type="ECO:0000259" key="1">
    <source>
        <dbReference type="Pfam" id="PF03235"/>
    </source>
</evidence>
<accession>A0A1H6T1V4</accession>
<evidence type="ECO:0000313" key="3">
    <source>
        <dbReference type="Proteomes" id="UP000199702"/>
    </source>
</evidence>